<feature type="region of interest" description="Disordered" evidence="1">
    <location>
        <begin position="15"/>
        <end position="54"/>
    </location>
</feature>
<dbReference type="EMBL" id="BGZK01000433">
    <property type="protein sequence ID" value="GBP43297.1"/>
    <property type="molecule type" value="Genomic_DNA"/>
</dbReference>
<evidence type="ECO:0000313" key="2">
    <source>
        <dbReference type="EMBL" id="GBP43297.1"/>
    </source>
</evidence>
<reference evidence="2 3" key="1">
    <citation type="journal article" date="2019" name="Commun. Biol.">
        <title>The bagworm genome reveals a unique fibroin gene that provides high tensile strength.</title>
        <authorList>
            <person name="Kono N."/>
            <person name="Nakamura H."/>
            <person name="Ohtoshi R."/>
            <person name="Tomita M."/>
            <person name="Numata K."/>
            <person name="Arakawa K."/>
        </authorList>
    </citation>
    <scope>NUCLEOTIDE SEQUENCE [LARGE SCALE GENOMIC DNA]</scope>
</reference>
<feature type="compositionally biased region" description="Polar residues" evidence="1">
    <location>
        <begin position="132"/>
        <end position="147"/>
    </location>
</feature>
<gene>
    <name evidence="2" type="ORF">EVAR_31181_1</name>
</gene>
<protein>
    <submittedName>
        <fullName evidence="2">Uncharacterized protein</fullName>
    </submittedName>
</protein>
<dbReference type="Proteomes" id="UP000299102">
    <property type="component" value="Unassembled WGS sequence"/>
</dbReference>
<sequence length="256" mass="28789">MFDEILLFLLPTNERSGSERKPVSKRAPFRAPLPAGGVTSRPPAGAQSGCAPADDGKWTRNCRGACRLFRTPDNSGAIYLRPVLPADSFVRGVFVYYTITRPCAVETAHALRSRHFLGRCETHIRSGGPSAGRNSAHSFSAKDSQFPSGGRRPRRQFSFSLRPNGESCRRRRVFNIVESARPAAARRRPRRRPRCLCASNWLLAPARRLSRRRLTPGVVWRPHAARESVYRDRRHGDNIVTVTQRNTAFCVWPTNN</sequence>
<name>A0A4C1VZN1_EUMVA</name>
<comment type="caution">
    <text evidence="2">The sequence shown here is derived from an EMBL/GenBank/DDBJ whole genome shotgun (WGS) entry which is preliminary data.</text>
</comment>
<proteinExistence type="predicted"/>
<evidence type="ECO:0000256" key="1">
    <source>
        <dbReference type="SAM" id="MobiDB-lite"/>
    </source>
</evidence>
<feature type="region of interest" description="Disordered" evidence="1">
    <location>
        <begin position="127"/>
        <end position="158"/>
    </location>
</feature>
<keyword evidence="3" id="KW-1185">Reference proteome</keyword>
<evidence type="ECO:0000313" key="3">
    <source>
        <dbReference type="Proteomes" id="UP000299102"/>
    </source>
</evidence>
<organism evidence="2 3">
    <name type="scientific">Eumeta variegata</name>
    <name type="common">Bagworm moth</name>
    <name type="synonym">Eumeta japonica</name>
    <dbReference type="NCBI Taxonomy" id="151549"/>
    <lineage>
        <taxon>Eukaryota</taxon>
        <taxon>Metazoa</taxon>
        <taxon>Ecdysozoa</taxon>
        <taxon>Arthropoda</taxon>
        <taxon>Hexapoda</taxon>
        <taxon>Insecta</taxon>
        <taxon>Pterygota</taxon>
        <taxon>Neoptera</taxon>
        <taxon>Endopterygota</taxon>
        <taxon>Lepidoptera</taxon>
        <taxon>Glossata</taxon>
        <taxon>Ditrysia</taxon>
        <taxon>Tineoidea</taxon>
        <taxon>Psychidae</taxon>
        <taxon>Oiketicinae</taxon>
        <taxon>Eumeta</taxon>
    </lineage>
</organism>
<dbReference type="AlphaFoldDB" id="A0A4C1VZN1"/>
<accession>A0A4C1VZN1</accession>